<dbReference type="RefSeq" id="WP_152125451.1">
    <property type="nucleotide sequence ID" value="NZ_WELI01000006.1"/>
</dbReference>
<dbReference type="Pfam" id="PF12838">
    <property type="entry name" value="Fer4_7"/>
    <property type="match status" value="1"/>
</dbReference>
<dbReference type="PROSITE" id="PS00198">
    <property type="entry name" value="4FE4S_FER_1"/>
    <property type="match status" value="1"/>
</dbReference>
<evidence type="ECO:0000259" key="7">
    <source>
        <dbReference type="PROSITE" id="PS51379"/>
    </source>
</evidence>
<evidence type="ECO:0000256" key="4">
    <source>
        <dbReference type="ARBA" id="ARBA00023004"/>
    </source>
</evidence>
<gene>
    <name evidence="8" type="ORF">F5984_17275</name>
</gene>
<feature type="compositionally biased region" description="Polar residues" evidence="6">
    <location>
        <begin position="415"/>
        <end position="425"/>
    </location>
</feature>
<feature type="compositionally biased region" description="Low complexity" evidence="6">
    <location>
        <begin position="450"/>
        <end position="472"/>
    </location>
</feature>
<dbReference type="Gene3D" id="3.30.70.3270">
    <property type="match status" value="1"/>
</dbReference>
<keyword evidence="2" id="KW-0479">Metal-binding</keyword>
<keyword evidence="1" id="KW-0004">4Fe-4S</keyword>
<dbReference type="Proteomes" id="UP000488299">
    <property type="component" value="Unassembled WGS sequence"/>
</dbReference>
<evidence type="ECO:0000256" key="5">
    <source>
        <dbReference type="ARBA" id="ARBA00023014"/>
    </source>
</evidence>
<sequence length="508" mass="54313">MSYFQDIKDGIRTTLKGLSITARHLREATESRKPLAVASDNYFEQQTGLVTVQYPHETLPIPDNGRYRLHNEIDDCIVCDKCAKVCPVDCITIDAIKATEEVGRASDGSPIRLYAATFDIDMAKCCYCGLCTVVCPTECLTMEKTFDYSEFELGKLTYGFANLTPEQAEEKRTLYEQFVQEKAAQKAQQAAKPVAPATPDEAPKVARPVFRPTAKPKTTDVQPSEVDRPAAEASPAIITSGTDPATQQEHTVQPTEAPGADGSAPKPKPAFRPSMKPPVAKTPPAAPIEPVEDAQPTAEKVPAPKPAFRPTMKPPVAKANPEVPEASTDPQPAESKPAFRPTMKPKAAPADPQPTVPAEAEAAPTASKPAFRPTMKPKPVDPQPAGPTEAATQPEADVQKPKPVFRPTMKPKSTPADSTETTKSPDATAVDEGRASIVSQPTPPEPVAPKPAFRPTMKPKPAASAPEASAEPVSQKGPETTPDADTPAVSEPPKPKPAFRPTMKPKNP</sequence>
<dbReference type="PANTHER" id="PTHR10849">
    <property type="entry name" value="NADH DEHYDROGENASE UBIQUINONE IRON-SULFUR PROTEIN 8, MITOCHONDRIAL"/>
    <property type="match status" value="1"/>
</dbReference>
<dbReference type="SUPFAM" id="SSF54862">
    <property type="entry name" value="4Fe-4S ferredoxins"/>
    <property type="match status" value="1"/>
</dbReference>
<reference evidence="8 9" key="1">
    <citation type="submission" date="2019-10" db="EMBL/GenBank/DDBJ databases">
        <title>Rudanella paleaurantiibacter sp. nov., isolated from sludge.</title>
        <authorList>
            <person name="Xu S.Q."/>
        </authorList>
    </citation>
    <scope>NUCLEOTIDE SEQUENCE [LARGE SCALE GENOMIC DNA]</scope>
    <source>
        <strain evidence="8 9">HX-22-17</strain>
    </source>
</reference>
<keyword evidence="3" id="KW-0677">Repeat</keyword>
<proteinExistence type="predicted"/>
<evidence type="ECO:0000256" key="2">
    <source>
        <dbReference type="ARBA" id="ARBA00022723"/>
    </source>
</evidence>
<name>A0A7J5TXS5_9BACT</name>
<dbReference type="GO" id="GO:0016651">
    <property type="term" value="F:oxidoreductase activity, acting on NAD(P)H"/>
    <property type="evidence" value="ECO:0007669"/>
    <property type="project" value="InterPro"/>
</dbReference>
<protein>
    <submittedName>
        <fullName evidence="8">4Fe-4S dicluster domain-containing protein</fullName>
    </submittedName>
</protein>
<feature type="compositionally biased region" description="Polar residues" evidence="6">
    <location>
        <begin position="237"/>
        <end position="254"/>
    </location>
</feature>
<dbReference type="PRINTS" id="PR01217">
    <property type="entry name" value="PRICHEXTENSN"/>
</dbReference>
<evidence type="ECO:0000313" key="8">
    <source>
        <dbReference type="EMBL" id="KAB7729371.1"/>
    </source>
</evidence>
<dbReference type="PROSITE" id="PS51379">
    <property type="entry name" value="4FE4S_FER_2"/>
    <property type="match status" value="2"/>
</dbReference>
<feature type="domain" description="4Fe-4S ferredoxin-type" evidence="7">
    <location>
        <begin position="65"/>
        <end position="96"/>
    </location>
</feature>
<comment type="caution">
    <text evidence="8">The sequence shown here is derived from an EMBL/GenBank/DDBJ whole genome shotgun (WGS) entry which is preliminary data.</text>
</comment>
<feature type="compositionally biased region" description="Low complexity" evidence="6">
    <location>
        <begin position="188"/>
        <end position="199"/>
    </location>
</feature>
<feature type="domain" description="4Fe-4S ferredoxin-type" evidence="7">
    <location>
        <begin position="116"/>
        <end position="145"/>
    </location>
</feature>
<feature type="compositionally biased region" description="Low complexity" evidence="6">
    <location>
        <begin position="356"/>
        <end position="370"/>
    </location>
</feature>
<dbReference type="InterPro" id="IPR017896">
    <property type="entry name" value="4Fe4S_Fe-S-bd"/>
</dbReference>
<evidence type="ECO:0000256" key="3">
    <source>
        <dbReference type="ARBA" id="ARBA00022737"/>
    </source>
</evidence>
<dbReference type="GO" id="GO:0046872">
    <property type="term" value="F:metal ion binding"/>
    <property type="evidence" value="ECO:0007669"/>
    <property type="project" value="UniProtKB-KW"/>
</dbReference>
<keyword evidence="5" id="KW-0411">Iron-sulfur</keyword>
<dbReference type="EMBL" id="WELI01000006">
    <property type="protein sequence ID" value="KAB7729371.1"/>
    <property type="molecule type" value="Genomic_DNA"/>
</dbReference>
<accession>A0A7J5TXS5</accession>
<dbReference type="InterPro" id="IPR017900">
    <property type="entry name" value="4Fe4S_Fe_S_CS"/>
</dbReference>
<dbReference type="GO" id="GO:0051539">
    <property type="term" value="F:4 iron, 4 sulfur cluster binding"/>
    <property type="evidence" value="ECO:0007669"/>
    <property type="project" value="UniProtKB-KW"/>
</dbReference>
<evidence type="ECO:0000313" key="9">
    <source>
        <dbReference type="Proteomes" id="UP000488299"/>
    </source>
</evidence>
<evidence type="ECO:0000256" key="1">
    <source>
        <dbReference type="ARBA" id="ARBA00022485"/>
    </source>
</evidence>
<dbReference type="InterPro" id="IPR010226">
    <property type="entry name" value="NADH_quinone_OxRdtase_chainI"/>
</dbReference>
<keyword evidence="9" id="KW-1185">Reference proteome</keyword>
<organism evidence="8 9">
    <name type="scientific">Rudanella paleaurantiibacter</name>
    <dbReference type="NCBI Taxonomy" id="2614655"/>
    <lineage>
        <taxon>Bacteria</taxon>
        <taxon>Pseudomonadati</taxon>
        <taxon>Bacteroidota</taxon>
        <taxon>Cytophagia</taxon>
        <taxon>Cytophagales</taxon>
        <taxon>Cytophagaceae</taxon>
        <taxon>Rudanella</taxon>
    </lineage>
</organism>
<evidence type="ECO:0000256" key="6">
    <source>
        <dbReference type="SAM" id="MobiDB-lite"/>
    </source>
</evidence>
<dbReference type="GO" id="GO:0016020">
    <property type="term" value="C:membrane"/>
    <property type="evidence" value="ECO:0007669"/>
    <property type="project" value="InterPro"/>
</dbReference>
<keyword evidence="4" id="KW-0408">Iron</keyword>
<dbReference type="AlphaFoldDB" id="A0A7J5TXS5"/>
<feature type="region of interest" description="Disordered" evidence="6">
    <location>
        <begin position="188"/>
        <end position="508"/>
    </location>
</feature>